<gene>
    <name evidence="2" type="ORF">ACFQ0E_17795</name>
</gene>
<proteinExistence type="predicted"/>
<sequence>MQHWIDTQDGKTQLIVVTDEAVYADKMTKEAAVQAVDALDGGRSPAMVFGKDAKHVAFRAMTRVQYNEHETDIEFHHRDGKDDSVVSVFIETPGLRERIYTHLRERLADQFAAHEAHFSRWRAAFGSLMALTIFLLGTLMARSAAIAVRAAGEIEYEGRRQGTKKLFVGVLDLLGPTGVSVIGGILMLLAGLVLYSRLKEPQRLHILQSGPYAPPSPVVLGLKYAGLCVVWLLALRIML</sequence>
<dbReference type="RefSeq" id="WP_386826130.1">
    <property type="nucleotide sequence ID" value="NZ_JBHTIF010000005.1"/>
</dbReference>
<dbReference type="Proteomes" id="UP001597110">
    <property type="component" value="Unassembled WGS sequence"/>
</dbReference>
<name>A0ABW2YG93_9GAMM</name>
<protein>
    <recommendedName>
        <fullName evidence="4">Cell division protein FtsX</fullName>
    </recommendedName>
</protein>
<organism evidence="2 3">
    <name type="scientific">Lysobacter brunescens</name>
    <dbReference type="NCBI Taxonomy" id="262323"/>
    <lineage>
        <taxon>Bacteria</taxon>
        <taxon>Pseudomonadati</taxon>
        <taxon>Pseudomonadota</taxon>
        <taxon>Gammaproteobacteria</taxon>
        <taxon>Lysobacterales</taxon>
        <taxon>Lysobacteraceae</taxon>
        <taxon>Lysobacter</taxon>
    </lineage>
</organism>
<evidence type="ECO:0000256" key="1">
    <source>
        <dbReference type="SAM" id="Phobius"/>
    </source>
</evidence>
<feature type="transmembrane region" description="Helical" evidence="1">
    <location>
        <begin position="166"/>
        <end position="195"/>
    </location>
</feature>
<evidence type="ECO:0008006" key="4">
    <source>
        <dbReference type="Google" id="ProtNLM"/>
    </source>
</evidence>
<feature type="transmembrane region" description="Helical" evidence="1">
    <location>
        <begin position="123"/>
        <end position="145"/>
    </location>
</feature>
<feature type="transmembrane region" description="Helical" evidence="1">
    <location>
        <begin position="215"/>
        <end position="235"/>
    </location>
</feature>
<dbReference type="EMBL" id="JBHTIF010000005">
    <property type="protein sequence ID" value="MFD0727451.1"/>
    <property type="molecule type" value="Genomic_DNA"/>
</dbReference>
<evidence type="ECO:0000313" key="2">
    <source>
        <dbReference type="EMBL" id="MFD0727451.1"/>
    </source>
</evidence>
<keyword evidence="3" id="KW-1185">Reference proteome</keyword>
<reference evidence="3" key="1">
    <citation type="journal article" date="2019" name="Int. J. Syst. Evol. Microbiol.">
        <title>The Global Catalogue of Microorganisms (GCM) 10K type strain sequencing project: providing services to taxonomists for standard genome sequencing and annotation.</title>
        <authorList>
            <consortium name="The Broad Institute Genomics Platform"/>
            <consortium name="The Broad Institute Genome Sequencing Center for Infectious Disease"/>
            <person name="Wu L."/>
            <person name="Ma J."/>
        </authorList>
    </citation>
    <scope>NUCLEOTIDE SEQUENCE [LARGE SCALE GENOMIC DNA]</scope>
    <source>
        <strain evidence="3">CCUG 55585</strain>
    </source>
</reference>
<keyword evidence="1" id="KW-0812">Transmembrane</keyword>
<evidence type="ECO:0000313" key="3">
    <source>
        <dbReference type="Proteomes" id="UP001597110"/>
    </source>
</evidence>
<keyword evidence="1" id="KW-1133">Transmembrane helix</keyword>
<comment type="caution">
    <text evidence="2">The sequence shown here is derived from an EMBL/GenBank/DDBJ whole genome shotgun (WGS) entry which is preliminary data.</text>
</comment>
<keyword evidence="1" id="KW-0472">Membrane</keyword>
<accession>A0ABW2YG93</accession>